<protein>
    <submittedName>
        <fullName evidence="3">TIGR00341 family protein</fullName>
    </submittedName>
</protein>
<evidence type="ECO:0000256" key="2">
    <source>
        <dbReference type="SAM" id="Phobius"/>
    </source>
</evidence>
<keyword evidence="2" id="KW-0472">Membrane</keyword>
<feature type="transmembrane region" description="Helical" evidence="2">
    <location>
        <begin position="319"/>
        <end position="338"/>
    </location>
</feature>
<evidence type="ECO:0000313" key="4">
    <source>
        <dbReference type="Proteomes" id="UP001525890"/>
    </source>
</evidence>
<keyword evidence="2" id="KW-1133">Transmembrane helix</keyword>
<feature type="transmembrane region" description="Helical" evidence="2">
    <location>
        <begin position="183"/>
        <end position="205"/>
    </location>
</feature>
<comment type="caution">
    <text evidence="3">The sequence shown here is derived from an EMBL/GenBank/DDBJ whole genome shotgun (WGS) entry which is preliminary data.</text>
</comment>
<name>A0ABT2MVZ4_9CYAN</name>
<proteinExistence type="predicted"/>
<dbReference type="RefSeq" id="WP_368008403.1">
    <property type="nucleotide sequence ID" value="NZ_JAMXFF010000039.1"/>
</dbReference>
<reference evidence="3 4" key="1">
    <citation type="journal article" date="2022" name="Front. Microbiol.">
        <title>High genomic differentiation and limited gene flow indicate recent cryptic speciation within the genus Laspinema (cyanobacteria).</title>
        <authorList>
            <person name="Stanojkovic A."/>
            <person name="Skoupy S."/>
            <person name="Skaloud P."/>
            <person name="Dvorak P."/>
        </authorList>
    </citation>
    <scope>NUCLEOTIDE SEQUENCE [LARGE SCALE GENOMIC DNA]</scope>
    <source>
        <strain evidence="3 4">D2a</strain>
    </source>
</reference>
<sequence>MSLRQIELFLPKESADKVEELLQGQSVEAIWQSPISEEKALVKIILSSQQAEEAIDTLSSHFSYLEDFRIILLPVSAYLTHPSESKSPSPDEFDKNPLPEVELDPQSSRLNRQELQQRIDGDLELNLQHIVMLVISAIIAAIGLLRDDSTIIIGAMVIAPLLGPNMGLSLATTLGDMPLAKKALQIGAFGISLALVLSLLIGFFIPINLDIPEIALRTRVRWSDVLLAFASGIAGALSFTSGTISGLVGVMVSVALLPPLVTLGMLLGSGRWEAAVGAMLLFLTNLVCLNLAGVLTFSMQNIRPGEWWLASKAQKATNAAYFLWFGLLFVVITSIIFWRRTHWV</sequence>
<dbReference type="Proteomes" id="UP001525890">
    <property type="component" value="Unassembled WGS sequence"/>
</dbReference>
<feature type="region of interest" description="Disordered" evidence="1">
    <location>
        <begin position="83"/>
        <end position="109"/>
    </location>
</feature>
<dbReference type="InterPro" id="IPR005240">
    <property type="entry name" value="DUF389"/>
</dbReference>
<evidence type="ECO:0000256" key="1">
    <source>
        <dbReference type="SAM" id="MobiDB-lite"/>
    </source>
</evidence>
<feature type="transmembrane region" description="Helical" evidence="2">
    <location>
        <begin position="225"/>
        <end position="257"/>
    </location>
</feature>
<feature type="transmembrane region" description="Helical" evidence="2">
    <location>
        <begin position="278"/>
        <end position="299"/>
    </location>
</feature>
<keyword evidence="2" id="KW-0812">Transmembrane</keyword>
<dbReference type="EMBL" id="JAMXFF010000039">
    <property type="protein sequence ID" value="MCT7968924.1"/>
    <property type="molecule type" value="Genomic_DNA"/>
</dbReference>
<feature type="transmembrane region" description="Helical" evidence="2">
    <location>
        <begin position="125"/>
        <end position="145"/>
    </location>
</feature>
<organism evidence="3 4">
    <name type="scientific">Laspinema palackyanum D2a</name>
    <dbReference type="NCBI Taxonomy" id="2953684"/>
    <lineage>
        <taxon>Bacteria</taxon>
        <taxon>Bacillati</taxon>
        <taxon>Cyanobacteriota</taxon>
        <taxon>Cyanophyceae</taxon>
        <taxon>Oscillatoriophycideae</taxon>
        <taxon>Oscillatoriales</taxon>
        <taxon>Laspinemataceae</taxon>
        <taxon>Laspinema</taxon>
        <taxon>Laspinema palackyanum</taxon>
    </lineage>
</organism>
<keyword evidence="4" id="KW-1185">Reference proteome</keyword>
<dbReference type="Pfam" id="PF04087">
    <property type="entry name" value="DUF389"/>
    <property type="match status" value="1"/>
</dbReference>
<evidence type="ECO:0000313" key="3">
    <source>
        <dbReference type="EMBL" id="MCT7968924.1"/>
    </source>
</evidence>
<dbReference type="PANTHER" id="PTHR20992:SF9">
    <property type="entry name" value="AT15442P-RELATED"/>
    <property type="match status" value="1"/>
</dbReference>
<accession>A0ABT2MVZ4</accession>
<feature type="transmembrane region" description="Helical" evidence="2">
    <location>
        <begin position="151"/>
        <end position="171"/>
    </location>
</feature>
<gene>
    <name evidence="3" type="ORF">NG799_21675</name>
</gene>
<dbReference type="NCBIfam" id="TIGR00341">
    <property type="entry name" value="TIGR00341 family protein"/>
    <property type="match status" value="1"/>
</dbReference>
<dbReference type="PANTHER" id="PTHR20992">
    <property type="entry name" value="AT15442P-RELATED"/>
    <property type="match status" value="1"/>
</dbReference>